<gene>
    <name evidence="1" type="ORF">LCGC14_1189760</name>
</gene>
<comment type="caution">
    <text evidence="1">The sequence shown here is derived from an EMBL/GenBank/DDBJ whole genome shotgun (WGS) entry which is preliminary data.</text>
</comment>
<feature type="non-terminal residue" evidence="1">
    <location>
        <position position="147"/>
    </location>
</feature>
<proteinExistence type="predicted"/>
<evidence type="ECO:0000313" key="1">
    <source>
        <dbReference type="EMBL" id="KKM95279.1"/>
    </source>
</evidence>
<sequence length="147" mass="14852">MANKRLIDVPLTEIRTGDAEVIGSLYPHKGKIYRWVKNAGATDLTATAPCLTLPTSAIDAIGSRVVAPSGAGPSTAVSASILNIAGATMAAITKSGSDTGDHGWIQVKGVKKVSMGQSATAADQLVGAISVVTNTDDAAWGVPVVPV</sequence>
<name>A0A0F9LJX8_9ZZZZ</name>
<dbReference type="AlphaFoldDB" id="A0A0F9LJX8"/>
<accession>A0A0F9LJX8</accession>
<dbReference type="EMBL" id="LAZR01006027">
    <property type="protein sequence ID" value="KKM95279.1"/>
    <property type="molecule type" value="Genomic_DNA"/>
</dbReference>
<reference evidence="1" key="1">
    <citation type="journal article" date="2015" name="Nature">
        <title>Complex archaea that bridge the gap between prokaryotes and eukaryotes.</title>
        <authorList>
            <person name="Spang A."/>
            <person name="Saw J.H."/>
            <person name="Jorgensen S.L."/>
            <person name="Zaremba-Niedzwiedzka K."/>
            <person name="Martijn J."/>
            <person name="Lind A.E."/>
            <person name="van Eijk R."/>
            <person name="Schleper C."/>
            <person name="Guy L."/>
            <person name="Ettema T.J."/>
        </authorList>
    </citation>
    <scope>NUCLEOTIDE SEQUENCE</scope>
</reference>
<organism evidence="1">
    <name type="scientific">marine sediment metagenome</name>
    <dbReference type="NCBI Taxonomy" id="412755"/>
    <lineage>
        <taxon>unclassified sequences</taxon>
        <taxon>metagenomes</taxon>
        <taxon>ecological metagenomes</taxon>
    </lineage>
</organism>
<protein>
    <submittedName>
        <fullName evidence="1">Uncharacterized protein</fullName>
    </submittedName>
</protein>